<dbReference type="EMBL" id="SHKR01000012">
    <property type="protein sequence ID" value="RZU16210.1"/>
    <property type="molecule type" value="Genomic_DNA"/>
</dbReference>
<dbReference type="Gene3D" id="3.40.190.10">
    <property type="entry name" value="Periplasmic binding protein-like II"/>
    <property type="match status" value="1"/>
</dbReference>
<protein>
    <submittedName>
        <fullName evidence="1">Carbohydrate ABC transporter substrate-binding protein (CUT1 family)</fullName>
    </submittedName>
</protein>
<dbReference type="PANTHER" id="PTHR43649">
    <property type="entry name" value="ARABINOSE-BINDING PROTEIN-RELATED"/>
    <property type="match status" value="1"/>
</dbReference>
<name>A0A4Q7X0B6_9ACTN</name>
<dbReference type="InterPro" id="IPR050490">
    <property type="entry name" value="Bact_solute-bd_prot1"/>
</dbReference>
<comment type="caution">
    <text evidence="1">The sequence shown here is derived from an EMBL/GenBank/DDBJ whole genome shotgun (WGS) entry which is preliminary data.</text>
</comment>
<evidence type="ECO:0000313" key="1">
    <source>
        <dbReference type="EMBL" id="RZU16210.1"/>
    </source>
</evidence>
<dbReference type="AlphaFoldDB" id="A0A4Q7X0B6"/>
<dbReference type="OrthoDB" id="1650177at2"/>
<dbReference type="SUPFAM" id="SSF53850">
    <property type="entry name" value="Periplasmic binding protein-like II"/>
    <property type="match status" value="1"/>
</dbReference>
<proteinExistence type="predicted"/>
<dbReference type="RefSeq" id="WP_130445139.1">
    <property type="nucleotide sequence ID" value="NZ_SHKR01000012.1"/>
</dbReference>
<gene>
    <name evidence="1" type="ORF">EV645_3760</name>
</gene>
<sequence length="466" mass="50988">MPTDPRSLPRGLSRRSFLGAGVAATAGLGLFGCGGQSTTKSGGQANLQFMYWGSANEKAAIEQMTKAFEKSHSGTKVQPVHVPGDYETKVNTLVASNNLPDVAYMTAPTAYRLAEQGKIANIYPYIEKYSQLSGRKPQNFFWYGDKQVAGTPAASEISLLWYNKDLFTDASMTPPAEADKAWSWDQLLEVATALTLDQNGKRPSDSGFKADRIRQFGLSAPLSTQWTWYPLIRSNGGDVTDESGTKYTLNSPECVKVFQDLQDLIYKHKVAPSPAQLGGGDTANAPTTTVQLQTKRVAMAIDGQWTLLDMGESDLKYGIGVLPTYQEPITQEAGSCRVMSSSTKHPEQAIELYAYSVDGSNSDLFKKGLWMPVETKYYSDASAIDAWTKNDVHPPEYRTAAVDYRLNNSVRDFTQVLKNVPAIQEVLTPAIEQIATGKVPAKTVLDGLEAKIQPLLKGRYPIPNSI</sequence>
<organism evidence="1 2">
    <name type="scientific">Kribbella rubisoli</name>
    <dbReference type="NCBI Taxonomy" id="3075929"/>
    <lineage>
        <taxon>Bacteria</taxon>
        <taxon>Bacillati</taxon>
        <taxon>Actinomycetota</taxon>
        <taxon>Actinomycetes</taxon>
        <taxon>Propionibacteriales</taxon>
        <taxon>Kribbellaceae</taxon>
        <taxon>Kribbella</taxon>
    </lineage>
</organism>
<keyword evidence="2" id="KW-1185">Reference proteome</keyword>
<evidence type="ECO:0000313" key="2">
    <source>
        <dbReference type="Proteomes" id="UP000292027"/>
    </source>
</evidence>
<dbReference type="PANTHER" id="PTHR43649:SF12">
    <property type="entry name" value="DIACETYLCHITOBIOSE BINDING PROTEIN DASA"/>
    <property type="match status" value="1"/>
</dbReference>
<dbReference type="Pfam" id="PF01547">
    <property type="entry name" value="SBP_bac_1"/>
    <property type="match status" value="1"/>
</dbReference>
<dbReference type="PROSITE" id="PS51318">
    <property type="entry name" value="TAT"/>
    <property type="match status" value="1"/>
</dbReference>
<dbReference type="Proteomes" id="UP000292027">
    <property type="component" value="Unassembled WGS sequence"/>
</dbReference>
<dbReference type="InterPro" id="IPR006311">
    <property type="entry name" value="TAT_signal"/>
</dbReference>
<accession>A0A4Q7X0B6</accession>
<reference evidence="1 2" key="1">
    <citation type="journal article" date="2015" name="Stand. Genomic Sci.">
        <title>Genomic Encyclopedia of Bacterial and Archaeal Type Strains, Phase III: the genomes of soil and plant-associated and newly described type strains.</title>
        <authorList>
            <person name="Whitman W.B."/>
            <person name="Woyke T."/>
            <person name="Klenk H.P."/>
            <person name="Zhou Y."/>
            <person name="Lilburn T.G."/>
            <person name="Beck B.J."/>
            <person name="De Vos P."/>
            <person name="Vandamme P."/>
            <person name="Eisen J.A."/>
            <person name="Garrity G."/>
            <person name="Hugenholtz P."/>
            <person name="Kyrpides N.C."/>
        </authorList>
    </citation>
    <scope>NUCLEOTIDE SEQUENCE [LARGE SCALE GENOMIC DNA]</scope>
    <source>
        <strain evidence="1 2">VKM Ac-2540</strain>
    </source>
</reference>
<dbReference type="CDD" id="cd13585">
    <property type="entry name" value="PBP2_TMBP_like"/>
    <property type="match status" value="1"/>
</dbReference>
<dbReference type="PROSITE" id="PS51257">
    <property type="entry name" value="PROKAR_LIPOPROTEIN"/>
    <property type="match status" value="1"/>
</dbReference>
<dbReference type="InterPro" id="IPR006059">
    <property type="entry name" value="SBP"/>
</dbReference>